<evidence type="ECO:0000313" key="6">
    <source>
        <dbReference type="Proteomes" id="UP000886752"/>
    </source>
</evidence>
<comment type="similarity">
    <text evidence="1 4">Belongs to the DegT/DnrJ/EryC1 family.</text>
</comment>
<evidence type="ECO:0000256" key="3">
    <source>
        <dbReference type="PIRSR" id="PIRSR000390-2"/>
    </source>
</evidence>
<organism evidence="5 6">
    <name type="scientific">Candidatus Desulfovibrio intestinipullorum</name>
    <dbReference type="NCBI Taxonomy" id="2838536"/>
    <lineage>
        <taxon>Bacteria</taxon>
        <taxon>Pseudomonadati</taxon>
        <taxon>Thermodesulfobacteriota</taxon>
        <taxon>Desulfovibrionia</taxon>
        <taxon>Desulfovibrionales</taxon>
        <taxon>Desulfovibrionaceae</taxon>
        <taxon>Desulfovibrio</taxon>
    </lineage>
</organism>
<evidence type="ECO:0000256" key="1">
    <source>
        <dbReference type="ARBA" id="ARBA00037999"/>
    </source>
</evidence>
<keyword evidence="5" id="KW-0032">Aminotransferase</keyword>
<evidence type="ECO:0000256" key="2">
    <source>
        <dbReference type="PIRSR" id="PIRSR000390-1"/>
    </source>
</evidence>
<dbReference type="PANTHER" id="PTHR30244:SF34">
    <property type="entry name" value="DTDP-4-AMINO-4,6-DIDEOXYGALACTOSE TRANSAMINASE"/>
    <property type="match status" value="1"/>
</dbReference>
<dbReference type="InterPro" id="IPR015421">
    <property type="entry name" value="PyrdxlP-dep_Trfase_major"/>
</dbReference>
<feature type="modified residue" description="N6-(pyridoxal phosphate)lysine" evidence="3">
    <location>
        <position position="189"/>
    </location>
</feature>
<proteinExistence type="inferred from homology"/>
<dbReference type="GO" id="GO:0030170">
    <property type="term" value="F:pyridoxal phosphate binding"/>
    <property type="evidence" value="ECO:0007669"/>
    <property type="project" value="TreeGrafter"/>
</dbReference>
<gene>
    <name evidence="5" type="ORF">H9894_09095</name>
</gene>
<name>A0A9D1TQ42_9BACT</name>
<reference evidence="5" key="1">
    <citation type="journal article" date="2021" name="PeerJ">
        <title>Extensive microbial diversity within the chicken gut microbiome revealed by metagenomics and culture.</title>
        <authorList>
            <person name="Gilroy R."/>
            <person name="Ravi A."/>
            <person name="Getino M."/>
            <person name="Pursley I."/>
            <person name="Horton D.L."/>
            <person name="Alikhan N.F."/>
            <person name="Baker D."/>
            <person name="Gharbi K."/>
            <person name="Hall N."/>
            <person name="Watson M."/>
            <person name="Adriaenssens E.M."/>
            <person name="Foster-Nyarko E."/>
            <person name="Jarju S."/>
            <person name="Secka A."/>
            <person name="Antonio M."/>
            <person name="Oren A."/>
            <person name="Chaudhuri R.R."/>
            <person name="La Ragione R."/>
            <person name="Hildebrand F."/>
            <person name="Pallen M.J."/>
        </authorList>
    </citation>
    <scope>NUCLEOTIDE SEQUENCE</scope>
    <source>
        <strain evidence="5">ChiHecec2B26-446</strain>
    </source>
</reference>
<reference evidence="5" key="2">
    <citation type="submission" date="2021-04" db="EMBL/GenBank/DDBJ databases">
        <authorList>
            <person name="Gilroy R."/>
        </authorList>
    </citation>
    <scope>NUCLEOTIDE SEQUENCE</scope>
    <source>
        <strain evidence="5">ChiHecec2B26-446</strain>
    </source>
</reference>
<dbReference type="InterPro" id="IPR015424">
    <property type="entry name" value="PyrdxlP-dep_Trfase"/>
</dbReference>
<evidence type="ECO:0000313" key="5">
    <source>
        <dbReference type="EMBL" id="HIW01323.1"/>
    </source>
</evidence>
<dbReference type="Gene3D" id="3.40.640.10">
    <property type="entry name" value="Type I PLP-dependent aspartate aminotransferase-like (Major domain)"/>
    <property type="match status" value="1"/>
</dbReference>
<dbReference type="PANTHER" id="PTHR30244">
    <property type="entry name" value="TRANSAMINASE"/>
    <property type="match status" value="1"/>
</dbReference>
<protein>
    <submittedName>
        <fullName evidence="5">DegT/DnrJ/EryC1/StrS family aminotransferase</fullName>
    </submittedName>
</protein>
<dbReference type="Gene3D" id="3.90.1150.10">
    <property type="entry name" value="Aspartate Aminotransferase, domain 1"/>
    <property type="match status" value="1"/>
</dbReference>
<evidence type="ECO:0000256" key="4">
    <source>
        <dbReference type="RuleBase" id="RU004508"/>
    </source>
</evidence>
<dbReference type="AlphaFoldDB" id="A0A9D1TQ42"/>
<accession>A0A9D1TQ42</accession>
<keyword evidence="5" id="KW-0808">Transferase</keyword>
<dbReference type="GO" id="GO:0000271">
    <property type="term" value="P:polysaccharide biosynthetic process"/>
    <property type="evidence" value="ECO:0007669"/>
    <property type="project" value="TreeGrafter"/>
</dbReference>
<feature type="active site" description="Proton acceptor" evidence="2">
    <location>
        <position position="189"/>
    </location>
</feature>
<dbReference type="EMBL" id="DXHV01000077">
    <property type="protein sequence ID" value="HIW01323.1"/>
    <property type="molecule type" value="Genomic_DNA"/>
</dbReference>
<dbReference type="Proteomes" id="UP000886752">
    <property type="component" value="Unassembled WGS sequence"/>
</dbReference>
<dbReference type="Pfam" id="PF01041">
    <property type="entry name" value="DegT_DnrJ_EryC1"/>
    <property type="match status" value="1"/>
</dbReference>
<keyword evidence="3 4" id="KW-0663">Pyridoxal phosphate</keyword>
<comment type="caution">
    <text evidence="5">The sequence shown here is derived from an EMBL/GenBank/DDBJ whole genome shotgun (WGS) entry which is preliminary data.</text>
</comment>
<dbReference type="InterPro" id="IPR000653">
    <property type="entry name" value="DegT/StrS_aminotransferase"/>
</dbReference>
<dbReference type="InterPro" id="IPR015422">
    <property type="entry name" value="PyrdxlP-dep_Trfase_small"/>
</dbReference>
<dbReference type="PIRSF" id="PIRSF000390">
    <property type="entry name" value="PLP_StrS"/>
    <property type="match status" value="1"/>
</dbReference>
<sequence>MAMRLSRSIVGKAEAEAVSRVIIEDGYLGMGSEVHRFEDDLAAYLGVPAASLATVNTGTAALTLAVDAAAPGRFGQGLRGSVLVPSLTFVASFQAITACGCEPIACEVQPETGTIDLDDAARRLRKDTFAIMPVYYASNPWGIDEVRAFAAEHGLRVIEDAAHAFGCRHKGRKVGSCGDLVCFSFDGIKNITSGEGGLVVAFREEEARIIQDTRLLSVERDTQARFSGGRTWDPDVSRQGWRFHMSNIMAAIGRVQLGRLEGEFIPARKRLAAQYREELAGVEGVAFLRQSPEDDIVPHIQVVRVLNGHMPAVRQYLLDHEIPVGVHYKPNHLLTYYGGGSSACPVTEKLYGELMTLPLHPGLSTEDVSTVCTRLREALKTIG</sequence>
<dbReference type="GO" id="GO:0008483">
    <property type="term" value="F:transaminase activity"/>
    <property type="evidence" value="ECO:0007669"/>
    <property type="project" value="UniProtKB-KW"/>
</dbReference>
<dbReference type="SUPFAM" id="SSF53383">
    <property type="entry name" value="PLP-dependent transferases"/>
    <property type="match status" value="1"/>
</dbReference>
<dbReference type="CDD" id="cd00616">
    <property type="entry name" value="AHBA_syn"/>
    <property type="match status" value="1"/>
</dbReference>